<dbReference type="SUPFAM" id="SSF81901">
    <property type="entry name" value="HCP-like"/>
    <property type="match status" value="1"/>
</dbReference>
<dbReference type="Proteomes" id="UP000577386">
    <property type="component" value="Unassembled WGS sequence"/>
</dbReference>
<evidence type="ECO:0000313" key="2">
    <source>
        <dbReference type="Proteomes" id="UP000577386"/>
    </source>
</evidence>
<proteinExistence type="predicted"/>
<accession>A0A7W3NHX3</accession>
<dbReference type="RefSeq" id="WP_182774309.1">
    <property type="nucleotide sequence ID" value="NZ_BAAAHW010000016.1"/>
</dbReference>
<evidence type="ECO:0000313" key="1">
    <source>
        <dbReference type="EMBL" id="MBA9050857.1"/>
    </source>
</evidence>
<reference evidence="1 2" key="1">
    <citation type="submission" date="2020-08" db="EMBL/GenBank/DDBJ databases">
        <title>Sequencing the genomes of 1000 actinobacteria strains.</title>
        <authorList>
            <person name="Klenk H.-P."/>
        </authorList>
    </citation>
    <scope>NUCLEOTIDE SEQUENCE [LARGE SCALE GENOMIC DNA]</scope>
    <source>
        <strain evidence="1 2">DSM 41827</strain>
    </source>
</reference>
<dbReference type="InterPro" id="IPR011990">
    <property type="entry name" value="TPR-like_helical_dom_sf"/>
</dbReference>
<protein>
    <recommendedName>
        <fullName evidence="3">Sel1 repeat family protein</fullName>
    </recommendedName>
</protein>
<dbReference type="Gene3D" id="1.25.40.10">
    <property type="entry name" value="Tetratricopeptide repeat domain"/>
    <property type="match status" value="1"/>
</dbReference>
<comment type="caution">
    <text evidence="1">The sequence shown here is derived from an EMBL/GenBank/DDBJ whole genome shotgun (WGS) entry which is preliminary data.</text>
</comment>
<gene>
    <name evidence="1" type="ORF">HDA42_000032</name>
</gene>
<dbReference type="AlphaFoldDB" id="A0A7W3NHX3"/>
<organism evidence="1 2">
    <name type="scientific">Streptomyces murinus</name>
    <dbReference type="NCBI Taxonomy" id="33900"/>
    <lineage>
        <taxon>Bacteria</taxon>
        <taxon>Bacillati</taxon>
        <taxon>Actinomycetota</taxon>
        <taxon>Actinomycetes</taxon>
        <taxon>Kitasatosporales</taxon>
        <taxon>Streptomycetaceae</taxon>
        <taxon>Streptomyces</taxon>
    </lineage>
</organism>
<evidence type="ECO:0008006" key="3">
    <source>
        <dbReference type="Google" id="ProtNLM"/>
    </source>
</evidence>
<sequence length="474" mass="51009">MAENEISGGSLGNVVQAREVHQLTINASAETAIPRYLRYPARWPLASGWDALSSGVHKARPGGDGSRIPPYVPRDMDAALRERIARGGLVLVVGDSTAGKTRAAFEAIRTVFPGHRVLAPPIGSSLRHAPDAVERSGLSSVVWLDNLEKYLVPDGLEPEVLADFTQLRTPVVATMRLKAYETFTDEHDSGTGSQVLRAAEIFDLHRLWSDAELSRAAGCGDSRILDALAHHALFGVAEYLAAGPALLQEWRRARSINGHARGAALVAAAVDLARTGLRAPWPRTLLAELHEHHLAAAGGAVLRPESLDAAFAWASRIRYGVTSLLLPAQDDAGGEGWGPFDYLVDQTDSEIPSQAWEAALVHASDDTDLLAISKNAFDAAPQVAERALRPLAVSGLRTSAFNLGFLLNRQGREAEARQWWTVAADRGLGRAALRLALLAARDGALTESREWCMRAISYGPTHISDKATELLNAL</sequence>
<dbReference type="EMBL" id="JACJIJ010000001">
    <property type="protein sequence ID" value="MBA9050857.1"/>
    <property type="molecule type" value="Genomic_DNA"/>
</dbReference>
<keyword evidence="2" id="KW-1185">Reference proteome</keyword>
<name>A0A7W3NHX3_STRMR</name>